<dbReference type="InterPro" id="IPR017481">
    <property type="entry name" value="CHP03032"/>
</dbReference>
<evidence type="ECO:0000313" key="2">
    <source>
        <dbReference type="EMBL" id="VAW49252.1"/>
    </source>
</evidence>
<accession>A0A3B0WDE5</accession>
<reference evidence="2" key="1">
    <citation type="submission" date="2018-06" db="EMBL/GenBank/DDBJ databases">
        <authorList>
            <person name="Zhirakovskaya E."/>
        </authorList>
    </citation>
    <scope>NUCLEOTIDE SEQUENCE</scope>
</reference>
<dbReference type="EMBL" id="UOFC01000269">
    <property type="protein sequence ID" value="VAW49252.1"/>
    <property type="molecule type" value="Genomic_DNA"/>
</dbReference>
<sequence>MNDKPLNFLVSFCNNKKNIKKSSGIGILGLINFDGRGLKYKELELDLQGCQGVNGATGIGKCDKYYYVVLQANISKLLILDHSFSTVSICELDNLKGVHSLCYLNGDLYIVVTKQDKVVKYDFRGNFETVFDLKTDLDTLHLNSICFHKGSLLVSGFGKNDKDFWMYANNGYVFDVATNKVIMSGLRQPHSLFSYKDDIFLCDSSRKNIINSKKQIIICNEKGYTRGLFIKDGFIIFGISKGRETSISKAKYIGNISDEGILAGECSINVRTKSKNYSFSLKGFSDEIYDILQIKK</sequence>
<protein>
    <recommendedName>
        <fullName evidence="1">Conserved hypothetical protein CHP03032 domain-containing protein</fullName>
    </recommendedName>
</protein>
<name>A0A3B0WDE5_9ZZZZ</name>
<dbReference type="AlphaFoldDB" id="A0A3B0WDE5"/>
<evidence type="ECO:0000259" key="1">
    <source>
        <dbReference type="Pfam" id="PF16261"/>
    </source>
</evidence>
<organism evidence="2">
    <name type="scientific">hydrothermal vent metagenome</name>
    <dbReference type="NCBI Taxonomy" id="652676"/>
    <lineage>
        <taxon>unclassified sequences</taxon>
        <taxon>metagenomes</taxon>
        <taxon>ecological metagenomes</taxon>
    </lineage>
</organism>
<gene>
    <name evidence="2" type="ORF">MNBD_GAMMA03-8</name>
</gene>
<feature type="domain" description="Conserved hypothetical protein CHP03032" evidence="1">
    <location>
        <begin position="98"/>
        <end position="294"/>
    </location>
</feature>
<proteinExistence type="predicted"/>
<dbReference type="SUPFAM" id="SSF63825">
    <property type="entry name" value="YWTD domain"/>
    <property type="match status" value="1"/>
</dbReference>
<dbReference type="Pfam" id="PF16261">
    <property type="entry name" value="DUF4915"/>
    <property type="match status" value="1"/>
</dbReference>